<dbReference type="OrthoDB" id="1749409at2759"/>
<organism evidence="2 3">
    <name type="scientific">Durio zibethinus</name>
    <name type="common">Durian</name>
    <dbReference type="NCBI Taxonomy" id="66656"/>
    <lineage>
        <taxon>Eukaryota</taxon>
        <taxon>Viridiplantae</taxon>
        <taxon>Streptophyta</taxon>
        <taxon>Embryophyta</taxon>
        <taxon>Tracheophyta</taxon>
        <taxon>Spermatophyta</taxon>
        <taxon>Magnoliopsida</taxon>
        <taxon>eudicotyledons</taxon>
        <taxon>Gunneridae</taxon>
        <taxon>Pentapetalae</taxon>
        <taxon>rosids</taxon>
        <taxon>malvids</taxon>
        <taxon>Malvales</taxon>
        <taxon>Malvaceae</taxon>
        <taxon>Helicteroideae</taxon>
        <taxon>Durio</taxon>
    </lineage>
</organism>
<gene>
    <name evidence="3" type="primary">LOC111285812</name>
</gene>
<dbReference type="GeneID" id="111285812"/>
<protein>
    <submittedName>
        <fullName evidence="3">Protein argonaute 4-like</fullName>
    </submittedName>
</protein>
<evidence type="ECO:0000313" key="2">
    <source>
        <dbReference type="Proteomes" id="UP000515121"/>
    </source>
</evidence>
<proteinExistence type="predicted"/>
<dbReference type="AlphaFoldDB" id="A0A6P5XSH2"/>
<reference evidence="3" key="1">
    <citation type="submission" date="2025-08" db="UniProtKB">
        <authorList>
            <consortium name="RefSeq"/>
        </authorList>
    </citation>
    <scope>IDENTIFICATION</scope>
    <source>
        <tissue evidence="3">Fruit stalk</tissue>
    </source>
</reference>
<accession>A0A6P5XSH2</accession>
<evidence type="ECO:0000313" key="3">
    <source>
        <dbReference type="RefSeq" id="XP_022731155.1"/>
    </source>
</evidence>
<dbReference type="KEGG" id="dzi:111285812"/>
<dbReference type="Proteomes" id="UP000515121">
    <property type="component" value="Unplaced"/>
</dbReference>
<name>A0A6P5XSH2_DURZI</name>
<feature type="region of interest" description="Disordered" evidence="1">
    <location>
        <begin position="1"/>
        <end position="36"/>
    </location>
</feature>
<evidence type="ECO:0000256" key="1">
    <source>
        <dbReference type="SAM" id="MobiDB-lite"/>
    </source>
</evidence>
<sequence>MDSSEDEGSGATGTLPPPLPLPRNAVPNESESEPAKKVVRVPMARKGFGSKGQKISILTNHFKVNVGSVDGHFFHYSVRNCLLRSASLFFLIGK</sequence>
<dbReference type="RefSeq" id="XP_022731155.1">
    <property type="nucleotide sequence ID" value="XM_022875420.1"/>
</dbReference>
<keyword evidence="2" id="KW-1185">Reference proteome</keyword>